<dbReference type="InterPro" id="IPR025433">
    <property type="entry name" value="DUF4168"/>
</dbReference>
<sequence length="118" mass="12901">MPVSAQSLPVEPSSFSSQQFILKRSGLDSGAIPSEKVSQFVHACLQVVTLIERREGDLQAAETEVESTRIEQEIEAEALAIIEKAGLTRQEYLQLLGLANTDPEFGERVAVQLQETSS</sequence>
<accession>A0A832H4W4</accession>
<evidence type="ECO:0000313" key="2">
    <source>
        <dbReference type="EMBL" id="HGW95127.1"/>
    </source>
</evidence>
<gene>
    <name evidence="2" type="ORF">ENR47_12735</name>
</gene>
<dbReference type="AlphaFoldDB" id="A0A832H4W4"/>
<proteinExistence type="predicted"/>
<comment type="caution">
    <text evidence="2">The sequence shown here is derived from an EMBL/GenBank/DDBJ whole genome shotgun (WGS) entry which is preliminary data.</text>
</comment>
<name>A0A832H4W4_9CYAN</name>
<protein>
    <submittedName>
        <fullName evidence="2">DUF4168 domain-containing protein</fullName>
    </submittedName>
</protein>
<reference evidence="2" key="1">
    <citation type="journal article" date="2020" name="mSystems">
        <title>Genome- and Community-Level Interaction Insights into Carbon Utilization and Element Cycling Functions of Hydrothermarchaeota in Hydrothermal Sediment.</title>
        <authorList>
            <person name="Zhou Z."/>
            <person name="Liu Y."/>
            <person name="Xu W."/>
            <person name="Pan J."/>
            <person name="Luo Z.H."/>
            <person name="Li M."/>
        </authorList>
    </citation>
    <scope>NUCLEOTIDE SEQUENCE [LARGE SCALE GENOMIC DNA]</scope>
    <source>
        <strain evidence="2">SpSt-402</strain>
    </source>
</reference>
<feature type="domain" description="DUF4168" evidence="1">
    <location>
        <begin position="35"/>
        <end position="109"/>
    </location>
</feature>
<dbReference type="Pfam" id="PF13767">
    <property type="entry name" value="DUF4168"/>
    <property type="match status" value="1"/>
</dbReference>
<evidence type="ECO:0000259" key="1">
    <source>
        <dbReference type="Pfam" id="PF13767"/>
    </source>
</evidence>
<organism evidence="2">
    <name type="scientific">Oscillatoriales cyanobacterium SpSt-402</name>
    <dbReference type="NCBI Taxonomy" id="2282168"/>
    <lineage>
        <taxon>Bacteria</taxon>
        <taxon>Bacillati</taxon>
        <taxon>Cyanobacteriota</taxon>
        <taxon>Cyanophyceae</taxon>
        <taxon>Oscillatoriophycideae</taxon>
        <taxon>Oscillatoriales</taxon>
    </lineage>
</organism>
<dbReference type="EMBL" id="DSRD01000793">
    <property type="protein sequence ID" value="HGW95127.1"/>
    <property type="molecule type" value="Genomic_DNA"/>
</dbReference>